<name>A0AAN9T7C2_9HEMI</name>
<dbReference type="AlphaFoldDB" id="A0AAN9T7C2"/>
<organism evidence="1 2">
    <name type="scientific">Parthenolecanium corni</name>
    <dbReference type="NCBI Taxonomy" id="536013"/>
    <lineage>
        <taxon>Eukaryota</taxon>
        <taxon>Metazoa</taxon>
        <taxon>Ecdysozoa</taxon>
        <taxon>Arthropoda</taxon>
        <taxon>Hexapoda</taxon>
        <taxon>Insecta</taxon>
        <taxon>Pterygota</taxon>
        <taxon>Neoptera</taxon>
        <taxon>Paraneoptera</taxon>
        <taxon>Hemiptera</taxon>
        <taxon>Sternorrhyncha</taxon>
        <taxon>Coccoidea</taxon>
        <taxon>Coccidae</taxon>
        <taxon>Parthenolecanium</taxon>
    </lineage>
</organism>
<evidence type="ECO:0000313" key="2">
    <source>
        <dbReference type="Proteomes" id="UP001367676"/>
    </source>
</evidence>
<comment type="caution">
    <text evidence="1">The sequence shown here is derived from an EMBL/GenBank/DDBJ whole genome shotgun (WGS) entry which is preliminary data.</text>
</comment>
<protein>
    <submittedName>
        <fullName evidence="1">Uncharacterized protein</fullName>
    </submittedName>
</protein>
<dbReference type="EMBL" id="JBBCAQ010000036">
    <property type="protein sequence ID" value="KAK7575885.1"/>
    <property type="molecule type" value="Genomic_DNA"/>
</dbReference>
<sequence length="228" mass="24224">MLHVDLAAGCLVLCDSGILQESGGAGYIILGVENGFEDSINESSTDSPTISCKEEWQLISGPPSPCNVHFEGDNIVINGKSNLRKHPKDKKLRIQFNDTSTTFEYPSEASLLEDDFQNISTSSEQSFSSSSDMVNVPCSSPKVSPLSGSSLASYVPSKLSLGDSFELGVTKTNCSSNVVASTKPNMQNGGGIGSINGGDQIENSDYLKPAAENDNVAWSEESIPDLLF</sequence>
<dbReference type="Proteomes" id="UP001367676">
    <property type="component" value="Unassembled WGS sequence"/>
</dbReference>
<accession>A0AAN9T7C2</accession>
<gene>
    <name evidence="1" type="ORF">V9T40_012171</name>
</gene>
<reference evidence="1 2" key="1">
    <citation type="submission" date="2024-03" db="EMBL/GenBank/DDBJ databases">
        <title>Adaptation during the transition from Ophiocordyceps entomopathogen to insect associate is accompanied by gene loss and intensified selection.</title>
        <authorList>
            <person name="Ward C.M."/>
            <person name="Onetto C.A."/>
            <person name="Borneman A.R."/>
        </authorList>
    </citation>
    <scope>NUCLEOTIDE SEQUENCE [LARGE SCALE GENOMIC DNA]</scope>
    <source>
        <strain evidence="1">AWRI1</strain>
        <tissue evidence="1">Single Adult Female</tissue>
    </source>
</reference>
<keyword evidence="2" id="KW-1185">Reference proteome</keyword>
<proteinExistence type="predicted"/>
<evidence type="ECO:0000313" key="1">
    <source>
        <dbReference type="EMBL" id="KAK7575885.1"/>
    </source>
</evidence>